<protein>
    <recommendedName>
        <fullName evidence="3 8">Mitochondrial inner membrane protease ATP23</fullName>
        <ecNumber evidence="8">3.4.24.-</ecNumber>
    </recommendedName>
</protein>
<dbReference type="EMBL" id="KN823124">
    <property type="protein sequence ID" value="KIO21895.1"/>
    <property type="molecule type" value="Genomic_DNA"/>
</dbReference>
<proteinExistence type="inferred from homology"/>
<evidence type="ECO:0000256" key="4">
    <source>
        <dbReference type="ARBA" id="ARBA00022670"/>
    </source>
</evidence>
<keyword evidence="8" id="KW-0999">Mitochondrion inner membrane</keyword>
<keyword evidence="8" id="KW-0472">Membrane</keyword>
<keyword evidence="12" id="KW-1185">Reference proteome</keyword>
<evidence type="ECO:0000256" key="5">
    <source>
        <dbReference type="ARBA" id="ARBA00022723"/>
    </source>
</evidence>
<dbReference type="GO" id="GO:0034982">
    <property type="term" value="P:mitochondrial protein processing"/>
    <property type="evidence" value="ECO:0007669"/>
    <property type="project" value="TreeGrafter"/>
</dbReference>
<accession>A0A0C3Q182</accession>
<evidence type="ECO:0000256" key="1">
    <source>
        <dbReference type="ARBA" id="ARBA00004137"/>
    </source>
</evidence>
<dbReference type="Proteomes" id="UP000054248">
    <property type="component" value="Unassembled WGS sequence"/>
</dbReference>
<keyword evidence="8" id="KW-0496">Mitochondrion</keyword>
<organism evidence="10 12">
    <name type="scientific">Tulasnella calospora MUT 4182</name>
    <dbReference type="NCBI Taxonomy" id="1051891"/>
    <lineage>
        <taxon>Eukaryota</taxon>
        <taxon>Fungi</taxon>
        <taxon>Dikarya</taxon>
        <taxon>Basidiomycota</taxon>
        <taxon>Agaricomycotina</taxon>
        <taxon>Agaricomycetes</taxon>
        <taxon>Cantharellales</taxon>
        <taxon>Tulasnellaceae</taxon>
        <taxon>Tulasnella</taxon>
    </lineage>
</organism>
<comment type="function">
    <text evidence="8">Has a dual role in the assembly of mitochondrial ATPase.</text>
</comment>
<dbReference type="OrthoDB" id="285308at2759"/>
<evidence type="ECO:0000256" key="8">
    <source>
        <dbReference type="RuleBase" id="RU364057"/>
    </source>
</evidence>
<dbReference type="PANTHER" id="PTHR21711:SF0">
    <property type="entry name" value="MITOCHONDRIAL INNER MEMBRANE PROTEASE ATP23 HOMOLOG"/>
    <property type="match status" value="1"/>
</dbReference>
<dbReference type="InterPro" id="IPR019165">
    <property type="entry name" value="Peptidase_M76_ATP23"/>
</dbReference>
<dbReference type="GO" id="GO:0005743">
    <property type="term" value="C:mitochondrial inner membrane"/>
    <property type="evidence" value="ECO:0007669"/>
    <property type="project" value="UniProtKB-SubCell"/>
</dbReference>
<feature type="region of interest" description="Disordered" evidence="9">
    <location>
        <begin position="1"/>
        <end position="22"/>
    </location>
</feature>
<comment type="similarity">
    <text evidence="2 8">Belongs to the peptidase M76 family.</text>
</comment>
<dbReference type="PANTHER" id="PTHR21711">
    <property type="entry name" value="MITOCHONDRIAL INNER MEMBRANE PROTEASE"/>
    <property type="match status" value="1"/>
</dbReference>
<comment type="subcellular location">
    <subcellularLocation>
        <location evidence="1 8">Mitochondrion inner membrane</location>
        <topology evidence="1 8">Peripheral membrane protein</topology>
        <orientation evidence="1 8">Intermembrane side</orientation>
    </subcellularLocation>
</comment>
<evidence type="ECO:0000313" key="11">
    <source>
        <dbReference type="EMBL" id="KIO22591.1"/>
    </source>
</evidence>
<evidence type="ECO:0000256" key="7">
    <source>
        <dbReference type="ARBA" id="ARBA00023049"/>
    </source>
</evidence>
<dbReference type="GO" id="GO:0033615">
    <property type="term" value="P:mitochondrial proton-transporting ATP synthase complex assembly"/>
    <property type="evidence" value="ECO:0007669"/>
    <property type="project" value="TreeGrafter"/>
</dbReference>
<reference evidence="10 12" key="1">
    <citation type="submission" date="2014-04" db="EMBL/GenBank/DDBJ databases">
        <authorList>
            <consortium name="DOE Joint Genome Institute"/>
            <person name="Kuo A."/>
            <person name="Girlanda M."/>
            <person name="Perotto S."/>
            <person name="Kohler A."/>
            <person name="Nagy L.G."/>
            <person name="Floudas D."/>
            <person name="Copeland A."/>
            <person name="Barry K.W."/>
            <person name="Cichocki N."/>
            <person name="Veneault-Fourrey C."/>
            <person name="LaButti K."/>
            <person name="Lindquist E.A."/>
            <person name="Lipzen A."/>
            <person name="Lundell T."/>
            <person name="Morin E."/>
            <person name="Murat C."/>
            <person name="Sun H."/>
            <person name="Tunlid A."/>
            <person name="Henrissat B."/>
            <person name="Grigoriev I.V."/>
            <person name="Hibbett D.S."/>
            <person name="Martin F."/>
            <person name="Nordberg H.P."/>
            <person name="Cantor M.N."/>
            <person name="Hua S.X."/>
        </authorList>
    </citation>
    <scope>NUCLEOTIDE SEQUENCE [LARGE SCALE GENOMIC DNA]</scope>
    <source>
        <strain evidence="10 12">MUT 4182</strain>
    </source>
</reference>
<evidence type="ECO:0000313" key="10">
    <source>
        <dbReference type="EMBL" id="KIO21895.1"/>
    </source>
</evidence>
<dbReference type="GO" id="GO:0004222">
    <property type="term" value="F:metalloendopeptidase activity"/>
    <property type="evidence" value="ECO:0007669"/>
    <property type="project" value="InterPro"/>
</dbReference>
<dbReference type="AlphaFoldDB" id="A0A0C3Q182"/>
<evidence type="ECO:0000256" key="2">
    <source>
        <dbReference type="ARBA" id="ARBA00009915"/>
    </source>
</evidence>
<keyword evidence="6 8" id="KW-0378">Hydrolase</keyword>
<reference evidence="10" key="3">
    <citation type="submission" date="2015-02" db="EMBL/GenBank/DDBJ databases">
        <title>Evolutionary Origins and Diversification of the Mycorrhizal Mutualists.</title>
        <authorList>
            <consortium name="DOE Joint Genome Institute"/>
            <consortium name="Mycorrhizal Genomics Consortium"/>
            <person name="Kohler A."/>
            <person name="Kuo A."/>
            <person name="Nagy L.G."/>
            <person name="Floudas D."/>
            <person name="Copeland A."/>
            <person name="Barry K.W."/>
            <person name="Cichocki N."/>
            <person name="Veneault-Fourrey C."/>
            <person name="LaButti K."/>
            <person name="Lindquist E.A."/>
            <person name="Lipzen A."/>
            <person name="Lundell T."/>
            <person name="Morin E."/>
            <person name="Murat C."/>
            <person name="Riley R."/>
            <person name="Ohm R."/>
            <person name="Sun H."/>
            <person name="Tunlid A."/>
            <person name="Henrissat B."/>
            <person name="Grigoriev I.V."/>
            <person name="Hibbett D.S."/>
            <person name="Martin F."/>
        </authorList>
    </citation>
    <scope>NUCLEOTIDE SEQUENCE</scope>
    <source>
        <strain evidence="10">MUT 4182</strain>
    </source>
</reference>
<name>A0A0C3Q182_9AGAM</name>
<gene>
    <name evidence="11" type="ORF">M407DRAFT_245110</name>
    <name evidence="10" type="ORF">M407DRAFT_245356</name>
</gene>
<sequence length="234" mass="26773">MSSTSNAPSTSSTAPDAQDKDLKAFDRWRKSVSWITGVGLTPDDHARRKASQDVEAEEAMWVRCEKWKADLMKNSPAVSFMLKHLQQAGCNLTTDHIHCQPCNMTRAGGFSPEKGILLCQDGFWSKSHMEDTLVHEMVHMYDHVKFKVDWKDLRHHACSEIRAANLSGDCKWSREIRRGFYTFSKQHQDCVRRRAILSVQQHPDCAGDSVRAEKAVNEVWESCKADTRPFDEIY</sequence>
<keyword evidence="4 8" id="KW-0645">Protease</keyword>
<dbReference type="HOGENOM" id="CLU_079125_0_0_1"/>
<evidence type="ECO:0000256" key="6">
    <source>
        <dbReference type="ARBA" id="ARBA00022801"/>
    </source>
</evidence>
<evidence type="ECO:0000256" key="3">
    <source>
        <dbReference type="ARBA" id="ARBA00014615"/>
    </source>
</evidence>
<keyword evidence="5 8" id="KW-0479">Metal-binding</keyword>
<dbReference type="Pfam" id="PF09768">
    <property type="entry name" value="Peptidase_M76"/>
    <property type="match status" value="1"/>
</dbReference>
<feature type="compositionally biased region" description="Low complexity" evidence="9">
    <location>
        <begin position="1"/>
        <end position="15"/>
    </location>
</feature>
<dbReference type="EMBL" id="KN823106">
    <property type="protein sequence ID" value="KIO22591.1"/>
    <property type="molecule type" value="Genomic_DNA"/>
</dbReference>
<evidence type="ECO:0000313" key="12">
    <source>
        <dbReference type="Proteomes" id="UP000054248"/>
    </source>
</evidence>
<dbReference type="EC" id="3.4.24.-" evidence="8"/>
<keyword evidence="7 8" id="KW-0482">Metalloprotease</keyword>
<reference evidence="12" key="2">
    <citation type="submission" date="2015-01" db="EMBL/GenBank/DDBJ databases">
        <title>Evolutionary Origins and Diversification of the Mycorrhizal Mutualists.</title>
        <authorList>
            <consortium name="DOE Joint Genome Institute"/>
            <consortium name="Mycorrhizal Genomics Consortium"/>
            <person name="Kohler A."/>
            <person name="Kuo A."/>
            <person name="Nagy L.G."/>
            <person name="Floudas D."/>
            <person name="Copeland A."/>
            <person name="Barry K.W."/>
            <person name="Cichocki N."/>
            <person name="Veneault-Fourrey C."/>
            <person name="LaButti K."/>
            <person name="Lindquist E.A."/>
            <person name="Lipzen A."/>
            <person name="Lundell T."/>
            <person name="Morin E."/>
            <person name="Murat C."/>
            <person name="Riley R."/>
            <person name="Ohm R."/>
            <person name="Sun H."/>
            <person name="Tunlid A."/>
            <person name="Henrissat B."/>
            <person name="Grigoriev I.V."/>
            <person name="Hibbett D.S."/>
            <person name="Martin F."/>
        </authorList>
    </citation>
    <scope>NUCLEOTIDE SEQUENCE [LARGE SCALE GENOMIC DNA]</scope>
    <source>
        <strain evidence="12">MUT 4182</strain>
    </source>
</reference>
<evidence type="ECO:0000256" key="9">
    <source>
        <dbReference type="SAM" id="MobiDB-lite"/>
    </source>
</evidence>
<dbReference type="GO" id="GO:0046872">
    <property type="term" value="F:metal ion binding"/>
    <property type="evidence" value="ECO:0007669"/>
    <property type="project" value="UniProtKB-KW"/>
</dbReference>
<dbReference type="STRING" id="1051891.A0A0C3Q182"/>